<name>A0A0S4MP38_ECHMU</name>
<evidence type="ECO:0000256" key="1">
    <source>
        <dbReference type="SAM" id="SignalP"/>
    </source>
</evidence>
<dbReference type="AlphaFoldDB" id="A0A0S4MP38"/>
<evidence type="ECO:0000313" key="2">
    <source>
        <dbReference type="EMBL" id="CUT98638.1"/>
    </source>
</evidence>
<organism evidence="2 3">
    <name type="scientific">Echinococcus multilocularis</name>
    <name type="common">Fox tapeworm</name>
    <dbReference type="NCBI Taxonomy" id="6211"/>
    <lineage>
        <taxon>Eukaryota</taxon>
        <taxon>Metazoa</taxon>
        <taxon>Spiralia</taxon>
        <taxon>Lophotrochozoa</taxon>
        <taxon>Platyhelminthes</taxon>
        <taxon>Cestoda</taxon>
        <taxon>Eucestoda</taxon>
        <taxon>Cyclophyllidea</taxon>
        <taxon>Taeniidae</taxon>
        <taxon>Echinococcus</taxon>
    </lineage>
</organism>
<feature type="signal peptide" evidence="1">
    <location>
        <begin position="1"/>
        <end position="17"/>
    </location>
</feature>
<keyword evidence="1" id="KW-0732">Signal</keyword>
<protein>
    <submittedName>
        <fullName evidence="2">Uncharacterized protein</fullName>
    </submittedName>
</protein>
<reference evidence="2" key="2">
    <citation type="submission" date="2015-11" db="EMBL/GenBank/DDBJ databases">
        <authorList>
            <person name="Zhang Y."/>
            <person name="Guo Z."/>
        </authorList>
    </citation>
    <scope>NUCLEOTIDE SEQUENCE</scope>
</reference>
<keyword evidence="3" id="KW-1185">Reference proteome</keyword>
<dbReference type="EMBL" id="LN902843">
    <property type="protein sequence ID" value="CUT98638.1"/>
    <property type="molecule type" value="Genomic_DNA"/>
</dbReference>
<reference evidence="2" key="1">
    <citation type="journal article" date="2013" name="Nature">
        <title>The genomes of four tapeworm species reveal adaptations to parasitism.</title>
        <authorList>
            <person name="Tsai I.J."/>
            <person name="Zarowiecki M."/>
            <person name="Holroyd N."/>
            <person name="Garciarrubio A."/>
            <person name="Sanchez-Flores A."/>
            <person name="Brooks K.L."/>
            <person name="Tracey A."/>
            <person name="Bobes R.J."/>
            <person name="Fragoso G."/>
            <person name="Sciutto E."/>
            <person name="Aslett M."/>
            <person name="Beasley H."/>
            <person name="Bennett H.M."/>
            <person name="Cai J."/>
            <person name="Camicia F."/>
            <person name="Clark R."/>
            <person name="Cucher M."/>
            <person name="De Silva N."/>
            <person name="Day T.A."/>
            <person name="Deplazes P."/>
            <person name="Estrada K."/>
            <person name="Fernandez C."/>
            <person name="Holland P.W."/>
            <person name="Hou J."/>
            <person name="Hu S."/>
            <person name="Huckvale T."/>
            <person name="Hung S.S."/>
            <person name="Kamenetzky L."/>
            <person name="Keane J.A."/>
            <person name="Kiss F."/>
            <person name="Koziol U."/>
            <person name="Lambert O."/>
            <person name="Liu K."/>
            <person name="Luo X."/>
            <person name="Luo Y."/>
            <person name="Macchiaroli N."/>
            <person name="Nichol S."/>
            <person name="Paps J."/>
            <person name="Parkinson J."/>
            <person name="Pouchkina-Stantcheva N."/>
            <person name="Riddiford N."/>
            <person name="Rosenzvit M."/>
            <person name="Salinas G."/>
            <person name="Wasmuth J.D."/>
            <person name="Zamanian M."/>
            <person name="Zheng Y."/>
            <person name="Cai X."/>
            <person name="Soberon X."/>
            <person name="Olson P.D."/>
            <person name="Laclette J.P."/>
            <person name="Brehm K."/>
            <person name="Berriman M."/>
            <person name="Garciarrubio A."/>
            <person name="Bobes R.J."/>
            <person name="Fragoso G."/>
            <person name="Sanchez-Flores A."/>
            <person name="Estrada K."/>
            <person name="Cevallos M.A."/>
            <person name="Morett E."/>
            <person name="Gonzalez V."/>
            <person name="Portillo T."/>
            <person name="Ochoa-Leyva A."/>
            <person name="Jose M.V."/>
            <person name="Sciutto E."/>
            <person name="Landa A."/>
            <person name="Jimenez L."/>
            <person name="Valdes V."/>
            <person name="Carrero J.C."/>
            <person name="Larralde C."/>
            <person name="Morales-Montor J."/>
            <person name="Limon-Lason J."/>
            <person name="Soberon X."/>
            <person name="Laclette J.P."/>
        </authorList>
    </citation>
    <scope>NUCLEOTIDE SEQUENCE [LARGE SCALE GENOMIC DNA]</scope>
</reference>
<feature type="chain" id="PRO_5006624483" evidence="1">
    <location>
        <begin position="18"/>
        <end position="117"/>
    </location>
</feature>
<dbReference type="Proteomes" id="UP000017246">
    <property type="component" value="Unassembled WGS sequence"/>
</dbReference>
<accession>A0A0S4MP38</accession>
<evidence type="ECO:0000313" key="3">
    <source>
        <dbReference type="Proteomes" id="UP000017246"/>
    </source>
</evidence>
<sequence>MSRRPSRFLMMLRLIESHPLFAVFNLDSFANGRNEPFVLQSRNDTGTFRISPLMMCKFTQEPQSGHKTLFDDLEAFSYVMVIRIYQNLLRSVCELEIPKSYVFSCHCYYPCAVGLRD</sequence>
<proteinExistence type="predicted"/>